<dbReference type="Ensembl" id="ENSCSAVT00000013637.1">
    <property type="protein sequence ID" value="ENSCSAVP00000013481.1"/>
    <property type="gene ID" value="ENSCSAVG00000007906.1"/>
</dbReference>
<reference evidence="4" key="2">
    <citation type="submission" date="2025-08" db="UniProtKB">
        <authorList>
            <consortium name="Ensembl"/>
        </authorList>
    </citation>
    <scope>IDENTIFICATION</scope>
</reference>
<evidence type="ECO:0000313" key="4">
    <source>
        <dbReference type="Ensembl" id="ENSCSAVP00000013481.1"/>
    </source>
</evidence>
<dbReference type="SMART" id="SM00228">
    <property type="entry name" value="PDZ"/>
    <property type="match status" value="4"/>
</dbReference>
<feature type="domain" description="PDZ" evidence="3">
    <location>
        <begin position="101"/>
        <end position="182"/>
    </location>
</feature>
<keyword evidence="1" id="KW-0677">Repeat</keyword>
<dbReference type="AlphaFoldDB" id="H2Z7B9"/>
<dbReference type="GeneTree" id="ENSGT00950000182849"/>
<evidence type="ECO:0000256" key="2">
    <source>
        <dbReference type="SAM" id="MobiDB-lite"/>
    </source>
</evidence>
<reference evidence="5" key="1">
    <citation type="submission" date="2003-08" db="EMBL/GenBank/DDBJ databases">
        <authorList>
            <person name="Birren B."/>
            <person name="Nusbaum C."/>
            <person name="Abebe A."/>
            <person name="Abouelleil A."/>
            <person name="Adekoya E."/>
            <person name="Ait-zahra M."/>
            <person name="Allen N."/>
            <person name="Allen T."/>
            <person name="An P."/>
            <person name="Anderson M."/>
            <person name="Anderson S."/>
            <person name="Arachchi H."/>
            <person name="Armbruster J."/>
            <person name="Bachantsang P."/>
            <person name="Baldwin J."/>
            <person name="Barry A."/>
            <person name="Bayul T."/>
            <person name="Blitshsteyn B."/>
            <person name="Bloom T."/>
            <person name="Blye J."/>
            <person name="Boguslavskiy L."/>
            <person name="Borowsky M."/>
            <person name="Boukhgalter B."/>
            <person name="Brunache A."/>
            <person name="Butler J."/>
            <person name="Calixte N."/>
            <person name="Calvo S."/>
            <person name="Camarata J."/>
            <person name="Campo K."/>
            <person name="Chang J."/>
            <person name="Cheshatsang Y."/>
            <person name="Citroen M."/>
            <person name="Collymore A."/>
            <person name="Considine T."/>
            <person name="Cook A."/>
            <person name="Cooke P."/>
            <person name="Corum B."/>
            <person name="Cuomo C."/>
            <person name="David R."/>
            <person name="Dawoe T."/>
            <person name="Degray S."/>
            <person name="Dodge S."/>
            <person name="Dooley K."/>
            <person name="Dorje P."/>
            <person name="Dorjee K."/>
            <person name="Dorris L."/>
            <person name="Duffey N."/>
            <person name="Dupes A."/>
            <person name="Elkins T."/>
            <person name="Engels R."/>
            <person name="Erickson J."/>
            <person name="Farina A."/>
            <person name="Faro S."/>
            <person name="Ferreira P."/>
            <person name="Fischer H."/>
            <person name="Fitzgerald M."/>
            <person name="Foley K."/>
            <person name="Gage D."/>
            <person name="Galagan J."/>
            <person name="Gearin G."/>
            <person name="Gnerre S."/>
            <person name="Gnirke A."/>
            <person name="Goyette A."/>
            <person name="Graham J."/>
            <person name="Grandbois E."/>
            <person name="Gyaltsen K."/>
            <person name="Hafez N."/>
            <person name="Hagopian D."/>
            <person name="Hagos B."/>
            <person name="Hall J."/>
            <person name="Hatcher B."/>
            <person name="Heller A."/>
            <person name="Higgins H."/>
            <person name="Honan T."/>
            <person name="Horn A."/>
            <person name="Houde N."/>
            <person name="Hughes L."/>
            <person name="Hulme W."/>
            <person name="Husby E."/>
            <person name="Iliev I."/>
            <person name="Jaffe D."/>
            <person name="Jones C."/>
            <person name="Kamal M."/>
            <person name="Kamat A."/>
            <person name="Kamvysselis M."/>
            <person name="Karlsson E."/>
            <person name="Kells C."/>
            <person name="Kieu A."/>
            <person name="Kisner P."/>
            <person name="Kodira C."/>
            <person name="Kulbokas E."/>
            <person name="Labutti K."/>
            <person name="Lama D."/>
            <person name="Landers T."/>
            <person name="Leger J."/>
            <person name="Levine S."/>
            <person name="Lewis D."/>
            <person name="Lewis T."/>
            <person name="Lindblad-toh K."/>
            <person name="Liu X."/>
            <person name="Lokyitsang T."/>
            <person name="Lokyitsang Y."/>
            <person name="Lucien O."/>
            <person name="Lui A."/>
            <person name="Ma L.J."/>
            <person name="Mabbitt R."/>
            <person name="Macdonald J."/>
            <person name="Maclean C."/>
            <person name="Major J."/>
            <person name="Manning J."/>
            <person name="Marabella R."/>
            <person name="Maru K."/>
            <person name="Matthews C."/>
            <person name="Mauceli E."/>
            <person name="Mccarthy M."/>
            <person name="Mcdonough S."/>
            <person name="Mcghee T."/>
            <person name="Meldrim J."/>
            <person name="Meneus L."/>
            <person name="Mesirov J."/>
            <person name="Mihalev A."/>
            <person name="Mihova T."/>
            <person name="Mikkelsen T."/>
            <person name="Mlenga V."/>
            <person name="Moru K."/>
            <person name="Mozes J."/>
            <person name="Mulrain L."/>
            <person name="Munson G."/>
            <person name="Naylor J."/>
            <person name="Newes C."/>
            <person name="Nguyen C."/>
            <person name="Nguyen N."/>
            <person name="Nguyen T."/>
            <person name="Nicol R."/>
            <person name="Nielsen C."/>
            <person name="Nizzari M."/>
            <person name="Norbu C."/>
            <person name="Norbu N."/>
            <person name="O'donnell P."/>
            <person name="Okoawo O."/>
            <person name="O'leary S."/>
            <person name="Omotosho B."/>
            <person name="O'neill K."/>
            <person name="Osman S."/>
            <person name="Parker S."/>
            <person name="Perrin D."/>
            <person name="Phunkhang P."/>
            <person name="Piqani B."/>
            <person name="Purcell S."/>
            <person name="Rachupka T."/>
            <person name="Ramasamy U."/>
            <person name="Rameau R."/>
            <person name="Ray V."/>
            <person name="Raymond C."/>
            <person name="Retta R."/>
            <person name="Richardson S."/>
            <person name="Rise C."/>
            <person name="Rodriguez J."/>
            <person name="Rogers J."/>
            <person name="Rogov P."/>
            <person name="Rutman M."/>
            <person name="Schupbach R."/>
            <person name="Seaman C."/>
            <person name="Settipalli S."/>
            <person name="Sharpe T."/>
            <person name="Sheridan J."/>
            <person name="Sherpa N."/>
            <person name="Shi J."/>
            <person name="Smirnov S."/>
            <person name="Smith C."/>
            <person name="Sougnez C."/>
            <person name="Spencer B."/>
            <person name="Stalker J."/>
            <person name="Stange-thomann N."/>
            <person name="Stavropoulos S."/>
            <person name="Stetson K."/>
            <person name="Stone C."/>
            <person name="Stone S."/>
            <person name="Stubbs M."/>
            <person name="Talamas J."/>
            <person name="Tchuinga P."/>
            <person name="Tenzing P."/>
            <person name="Tesfaye S."/>
            <person name="Theodore J."/>
            <person name="Thoulutsang Y."/>
            <person name="Topham K."/>
            <person name="Towey S."/>
            <person name="Tsamla T."/>
            <person name="Tsomo N."/>
            <person name="Vallee D."/>
            <person name="Vassiliev H."/>
            <person name="Venkataraman V."/>
            <person name="Vinson J."/>
            <person name="Vo A."/>
            <person name="Wade C."/>
            <person name="Wang S."/>
            <person name="Wangchuk T."/>
            <person name="Wangdi T."/>
            <person name="Whittaker C."/>
            <person name="Wilkinson J."/>
            <person name="Wu Y."/>
            <person name="Wyman D."/>
            <person name="Yadav S."/>
            <person name="Yang S."/>
            <person name="Yang X."/>
            <person name="Yeager S."/>
            <person name="Yee E."/>
            <person name="Young G."/>
            <person name="Zainoun J."/>
            <person name="Zembeck L."/>
            <person name="Zimmer A."/>
            <person name="Zody M."/>
            <person name="Lander E."/>
        </authorList>
    </citation>
    <scope>NUCLEOTIDE SEQUENCE [LARGE SCALE GENOMIC DNA]</scope>
</reference>
<reference evidence="4" key="3">
    <citation type="submission" date="2025-09" db="UniProtKB">
        <authorList>
            <consortium name="Ensembl"/>
        </authorList>
    </citation>
    <scope>IDENTIFICATION</scope>
</reference>
<dbReference type="SUPFAM" id="SSF50156">
    <property type="entry name" value="PDZ domain-like"/>
    <property type="match status" value="4"/>
</dbReference>
<dbReference type="CDD" id="cd06768">
    <property type="entry name" value="PDZ_NHERF-like"/>
    <property type="match status" value="4"/>
</dbReference>
<evidence type="ECO:0000313" key="5">
    <source>
        <dbReference type="Proteomes" id="UP000007875"/>
    </source>
</evidence>
<name>H2Z7B9_CIOSA</name>
<dbReference type="GO" id="GO:0043495">
    <property type="term" value="F:protein-membrane adaptor activity"/>
    <property type="evidence" value="ECO:0007669"/>
    <property type="project" value="TreeGrafter"/>
</dbReference>
<dbReference type="PANTHER" id="PTHR14191">
    <property type="entry name" value="PDZ DOMAIN CONTAINING PROTEIN"/>
    <property type="match status" value="1"/>
</dbReference>
<feature type="region of interest" description="Disordered" evidence="2">
    <location>
        <begin position="69"/>
        <end position="91"/>
    </location>
</feature>
<feature type="domain" description="PDZ" evidence="3">
    <location>
        <begin position="210"/>
        <end position="287"/>
    </location>
</feature>
<protein>
    <recommendedName>
        <fullName evidence="3">PDZ domain-containing protein</fullName>
    </recommendedName>
</protein>
<dbReference type="Pfam" id="PF00595">
    <property type="entry name" value="PDZ"/>
    <property type="match status" value="4"/>
</dbReference>
<proteinExistence type="predicted"/>
<dbReference type="Proteomes" id="UP000007875">
    <property type="component" value="Unassembled WGS sequence"/>
</dbReference>
<dbReference type="PROSITE" id="PS50106">
    <property type="entry name" value="PDZ"/>
    <property type="match status" value="4"/>
</dbReference>
<dbReference type="GO" id="GO:0016324">
    <property type="term" value="C:apical plasma membrane"/>
    <property type="evidence" value="ECO:0007669"/>
    <property type="project" value="TreeGrafter"/>
</dbReference>
<dbReference type="GO" id="GO:0072659">
    <property type="term" value="P:protein localization to plasma membrane"/>
    <property type="evidence" value="ECO:0007669"/>
    <property type="project" value="TreeGrafter"/>
</dbReference>
<dbReference type="InterPro" id="IPR051067">
    <property type="entry name" value="NHER"/>
</dbReference>
<accession>H2Z7B9</accession>
<dbReference type="InterPro" id="IPR001478">
    <property type="entry name" value="PDZ"/>
</dbReference>
<feature type="domain" description="PDZ" evidence="3">
    <location>
        <begin position="1"/>
        <end position="59"/>
    </location>
</feature>
<organism evidence="4 5">
    <name type="scientific">Ciona savignyi</name>
    <name type="common">Pacific transparent sea squirt</name>
    <dbReference type="NCBI Taxonomy" id="51511"/>
    <lineage>
        <taxon>Eukaryota</taxon>
        <taxon>Metazoa</taxon>
        <taxon>Chordata</taxon>
        <taxon>Tunicata</taxon>
        <taxon>Ascidiacea</taxon>
        <taxon>Phlebobranchia</taxon>
        <taxon>Cionidae</taxon>
        <taxon>Ciona</taxon>
    </lineage>
</organism>
<evidence type="ECO:0000259" key="3">
    <source>
        <dbReference type="PROSITE" id="PS50106"/>
    </source>
</evidence>
<feature type="compositionally biased region" description="Low complexity" evidence="2">
    <location>
        <begin position="69"/>
        <end position="87"/>
    </location>
</feature>
<dbReference type="PANTHER" id="PTHR14191:SF3">
    <property type="entry name" value="NA(+)_H(+) EXCHANGE REGULATORY COFACTOR-LIKE PROTEIN NRFL-1"/>
    <property type="match status" value="1"/>
</dbReference>
<evidence type="ECO:0000256" key="1">
    <source>
        <dbReference type="ARBA" id="ARBA00022737"/>
    </source>
</evidence>
<dbReference type="InterPro" id="IPR036034">
    <property type="entry name" value="PDZ_sf"/>
</dbReference>
<dbReference type="Gene3D" id="2.30.42.10">
    <property type="match status" value="4"/>
</dbReference>
<keyword evidence="5" id="KW-1185">Reference proteome</keyword>
<sequence>GHFIKEVVEGGPAAESGLREGDRIIEVGGTNVTKLPHDKVVNQIKKSGNKVVLLVVDEPTYNHYQLNSDSVISSSRPQSRSSEPNSSIHSSKVTAIDKARLVHMVKASNKGYGFFLRVKKGEPGKYIGDVEKGRSAEVCSVMDDDRIVAINGHIIAGKSHQEVIELLKSIPNHVVLLLLGPAAERLVKTATLLLRDERMVIFLVEMKPRLCRLVKDSNGYGFFLRDENGHALNNIEKGGAADKAGVYENDFIIEVNGVNVVKDSHQEVVKKIQGAGDHVTFLVVNQAEREHFEKAGITISAALLTAAVTYLFQTQYSPFRFIKNLHNFLTQFYYFKYILLSVVSEVKSEDKVQLPRLCTIVKNKQGFGFHLNGENGGQYIRNVLDGGPADVGGVKNGDRVIEVNGVNISKHNHNDVVKMIKDSGTEITFLVVDKEADEYYSKKKMEITAKLLVASAVVAANGNYI</sequence>
<feature type="domain" description="PDZ" evidence="3">
    <location>
        <begin position="357"/>
        <end position="435"/>
    </location>
</feature>